<dbReference type="Pfam" id="PF13188">
    <property type="entry name" value="PAS_8"/>
    <property type="match status" value="1"/>
</dbReference>
<dbReference type="RefSeq" id="WP_106265810.1">
    <property type="nucleotide sequence ID" value="NZ_PVTQ01000009.1"/>
</dbReference>
<evidence type="ECO:0000256" key="2">
    <source>
        <dbReference type="ARBA" id="ARBA00029447"/>
    </source>
</evidence>
<keyword evidence="7" id="KW-1185">Reference proteome</keyword>
<dbReference type="PROSITE" id="PS50111">
    <property type="entry name" value="CHEMOTAXIS_TRANSDUC_2"/>
    <property type="match status" value="1"/>
</dbReference>
<dbReference type="InterPro" id="IPR004089">
    <property type="entry name" value="MCPsignal_dom"/>
</dbReference>
<dbReference type="SMART" id="SM00283">
    <property type="entry name" value="MA"/>
    <property type="match status" value="1"/>
</dbReference>
<keyword evidence="3" id="KW-0807">Transducer</keyword>
<dbReference type="Pfam" id="PF00015">
    <property type="entry name" value="MCPsignal"/>
    <property type="match status" value="1"/>
</dbReference>
<evidence type="ECO:0000256" key="1">
    <source>
        <dbReference type="ARBA" id="ARBA00022500"/>
    </source>
</evidence>
<dbReference type="Gene3D" id="1.10.287.950">
    <property type="entry name" value="Methyl-accepting chemotaxis protein"/>
    <property type="match status" value="1"/>
</dbReference>
<dbReference type="PANTHER" id="PTHR43531:SF11">
    <property type="entry name" value="METHYL-ACCEPTING CHEMOTAXIS PROTEIN 3"/>
    <property type="match status" value="1"/>
</dbReference>
<feature type="compositionally biased region" description="Basic and acidic residues" evidence="4">
    <location>
        <begin position="573"/>
        <end position="585"/>
    </location>
</feature>
<dbReference type="GO" id="GO:0006935">
    <property type="term" value="P:chemotaxis"/>
    <property type="evidence" value="ECO:0007669"/>
    <property type="project" value="UniProtKB-KW"/>
</dbReference>
<dbReference type="Gene3D" id="3.30.450.20">
    <property type="entry name" value="PAS domain"/>
    <property type="match status" value="1"/>
</dbReference>
<dbReference type="Proteomes" id="UP000238392">
    <property type="component" value="Unassembled WGS sequence"/>
</dbReference>
<dbReference type="PANTHER" id="PTHR43531">
    <property type="entry name" value="PROTEIN ICFG"/>
    <property type="match status" value="1"/>
</dbReference>
<dbReference type="GO" id="GO:0005886">
    <property type="term" value="C:plasma membrane"/>
    <property type="evidence" value="ECO:0007669"/>
    <property type="project" value="TreeGrafter"/>
</dbReference>
<gene>
    <name evidence="6" type="ORF">CLV74_109187</name>
</gene>
<accession>A0A2T0WMD0</accession>
<dbReference type="InterPro" id="IPR000014">
    <property type="entry name" value="PAS"/>
</dbReference>
<evidence type="ECO:0000313" key="7">
    <source>
        <dbReference type="Proteomes" id="UP000238392"/>
    </source>
</evidence>
<sequence>MTKIADKMDAHERVVSNWQDVDAWTALDILSNPIMISDTDLVVRFVNKAAMKMFAAIEDDIRKDLPHFRADDVLDKSIDQFHKNPGHQRGMLAHLVRPYDGGFTIGGKHLNFRATPKMGTDGKPVAFFVEWKDNTELVETQRQTELLIEGVVKMAGAHKNDEITARISEDGMDEKYAGIARDVNSMITEHIETKKTIISAMRAFARGDFAHDFPVYGGERAFITDAVEEARRVFLEVVDEIEELSQAIVDGQLDKIIECDRYEGGFKRIVEALDRAYDGLNTTIRGISEEVGQVSGTITQVSETATELATNAQMQSSAIEEISATTEETDAMVRSNADASKSTSEVVTAARAVSLDGQNKVAEMVEAMQDIRSASDDISKIIKVIDEIAFQTNLLALNAAVEAARAGEHGRGFAVVAQEVRNLAGRSAQAAKETSELIDSAGRKVRMGVDLADQTKESFTSIGADIARIDELTNTISVGSAEQSRGVSQISQAVNELTRSSLGVTSQSDQLATAATQMSSACQSVQSAMSRFQLREVRKPAGGASDILKNLSPDRLRELEAFLMRGQGAPTKSEPKASGNRDMDPRGFGSF</sequence>
<dbReference type="GO" id="GO:0007165">
    <property type="term" value="P:signal transduction"/>
    <property type="evidence" value="ECO:0007669"/>
    <property type="project" value="UniProtKB-KW"/>
</dbReference>
<evidence type="ECO:0000256" key="3">
    <source>
        <dbReference type="PROSITE-ProRule" id="PRU00284"/>
    </source>
</evidence>
<dbReference type="GO" id="GO:0004888">
    <property type="term" value="F:transmembrane signaling receptor activity"/>
    <property type="evidence" value="ECO:0007669"/>
    <property type="project" value="InterPro"/>
</dbReference>
<dbReference type="EMBL" id="PVTQ01000009">
    <property type="protein sequence ID" value="PRY87863.1"/>
    <property type="molecule type" value="Genomic_DNA"/>
</dbReference>
<reference evidence="6 7" key="1">
    <citation type="submission" date="2018-03" db="EMBL/GenBank/DDBJ databases">
        <title>Genomic Encyclopedia of Archaeal and Bacterial Type Strains, Phase II (KMG-II): from individual species to whole genera.</title>
        <authorList>
            <person name="Goeker M."/>
        </authorList>
    </citation>
    <scope>NUCLEOTIDE SEQUENCE [LARGE SCALE GENOMIC DNA]</scope>
    <source>
        <strain evidence="6 7">DSM 100212</strain>
    </source>
</reference>
<feature type="region of interest" description="Disordered" evidence="4">
    <location>
        <begin position="565"/>
        <end position="591"/>
    </location>
</feature>
<protein>
    <submittedName>
        <fullName evidence="6">Methyl-accepting chemotaxis protein</fullName>
    </submittedName>
</protein>
<name>A0A2T0WMD0_9RHOB</name>
<dbReference type="OrthoDB" id="354287at2"/>
<feature type="domain" description="Methyl-accepting transducer" evidence="5">
    <location>
        <begin position="290"/>
        <end position="512"/>
    </location>
</feature>
<keyword evidence="1" id="KW-0145">Chemotaxis</keyword>
<dbReference type="InterPro" id="IPR004090">
    <property type="entry name" value="Chemotax_Me-accpt_rcpt"/>
</dbReference>
<evidence type="ECO:0000259" key="5">
    <source>
        <dbReference type="PROSITE" id="PS50111"/>
    </source>
</evidence>
<proteinExistence type="inferred from homology"/>
<organism evidence="6 7">
    <name type="scientific">Donghicola tyrosinivorans</name>
    <dbReference type="NCBI Taxonomy" id="1652492"/>
    <lineage>
        <taxon>Bacteria</taxon>
        <taxon>Pseudomonadati</taxon>
        <taxon>Pseudomonadota</taxon>
        <taxon>Alphaproteobacteria</taxon>
        <taxon>Rhodobacterales</taxon>
        <taxon>Roseobacteraceae</taxon>
        <taxon>Donghicola</taxon>
    </lineage>
</organism>
<dbReference type="InterPro" id="IPR041395">
    <property type="entry name" value="McpB_HAMP_3rd"/>
</dbReference>
<evidence type="ECO:0000256" key="4">
    <source>
        <dbReference type="SAM" id="MobiDB-lite"/>
    </source>
</evidence>
<dbReference type="PRINTS" id="PR00260">
    <property type="entry name" value="CHEMTRNSDUCR"/>
</dbReference>
<dbReference type="AlphaFoldDB" id="A0A2T0WMD0"/>
<dbReference type="SUPFAM" id="SSF58104">
    <property type="entry name" value="Methyl-accepting chemotaxis protein (MCP) signaling domain"/>
    <property type="match status" value="1"/>
</dbReference>
<dbReference type="InterPro" id="IPR051310">
    <property type="entry name" value="MCP_chemotaxis"/>
</dbReference>
<comment type="caution">
    <text evidence="6">The sequence shown here is derived from an EMBL/GenBank/DDBJ whole genome shotgun (WGS) entry which is preliminary data.</text>
</comment>
<comment type="similarity">
    <text evidence="2">Belongs to the methyl-accepting chemotaxis (MCP) protein family.</text>
</comment>
<dbReference type="Pfam" id="PF18575">
    <property type="entry name" value="HAMP_N3"/>
    <property type="match status" value="1"/>
</dbReference>
<evidence type="ECO:0000313" key="6">
    <source>
        <dbReference type="EMBL" id="PRY87863.1"/>
    </source>
</evidence>
<dbReference type="CDD" id="cd11386">
    <property type="entry name" value="MCP_signal"/>
    <property type="match status" value="1"/>
</dbReference>